<comment type="caution">
    <text evidence="2">The sequence shown here is derived from an EMBL/GenBank/DDBJ whole genome shotgun (WGS) entry which is preliminary data.</text>
</comment>
<dbReference type="RefSeq" id="XP_068358436.1">
    <property type="nucleotide sequence ID" value="XM_068505282.1"/>
</dbReference>
<keyword evidence="1" id="KW-0472">Membrane</keyword>
<proteinExistence type="predicted"/>
<feature type="transmembrane region" description="Helical" evidence="1">
    <location>
        <begin position="16"/>
        <end position="37"/>
    </location>
</feature>
<keyword evidence="1" id="KW-1133">Transmembrane helix</keyword>
<keyword evidence="1" id="KW-0812">Transmembrane</keyword>
<dbReference type="Proteomes" id="UP000179807">
    <property type="component" value="Unassembled WGS sequence"/>
</dbReference>
<evidence type="ECO:0000313" key="2">
    <source>
        <dbReference type="EMBL" id="OHT05300.1"/>
    </source>
</evidence>
<evidence type="ECO:0000256" key="1">
    <source>
        <dbReference type="SAM" id="Phobius"/>
    </source>
</evidence>
<name>A0A1J4K6F4_9EUKA</name>
<evidence type="ECO:0000313" key="3">
    <source>
        <dbReference type="Proteomes" id="UP000179807"/>
    </source>
</evidence>
<dbReference type="AlphaFoldDB" id="A0A1J4K6F4"/>
<gene>
    <name evidence="2" type="ORF">TRFO_26997</name>
</gene>
<sequence>MKKIEKSEKEQTKINPFLIGMIFLIIFAIPFSYIQFWNDNINIHQEINETDYKLVEPNEFICNFTLSVHPSSTPRDVVIFYTNIITNRLFLAIQSLRSTGAKCRIVLLVSSDFQPTQKFIKMCELLKVEIVGNCDETKGRNFVPHMLRYEYELEWLKKHSNEISRVFHSDSLDVFFQGDPFTESIPSDSLVFVIEPHCIKMCGWNLAWIEECYGKQIQHQMENHFIICSGSMGGNVNYYIKLLELMLSQKEWETCYSPSKDQPIVNYLVWNGFVDEIGIKYKLTGCENGLFTAQWCIINSKPVINNNSLVTTEYGSIPSFVHQYNRFPEIDRNYHQMCGIEYQQ</sequence>
<dbReference type="SUPFAM" id="SSF53448">
    <property type="entry name" value="Nucleotide-diphospho-sugar transferases"/>
    <property type="match status" value="1"/>
</dbReference>
<keyword evidence="3" id="KW-1185">Reference proteome</keyword>
<dbReference type="GeneID" id="94839986"/>
<dbReference type="EMBL" id="MLAK01000762">
    <property type="protein sequence ID" value="OHT05300.1"/>
    <property type="molecule type" value="Genomic_DNA"/>
</dbReference>
<dbReference type="InterPro" id="IPR029044">
    <property type="entry name" value="Nucleotide-diphossugar_trans"/>
</dbReference>
<reference evidence="2" key="1">
    <citation type="submission" date="2016-10" db="EMBL/GenBank/DDBJ databases">
        <authorList>
            <person name="Benchimol M."/>
            <person name="Almeida L.G."/>
            <person name="Vasconcelos A.T."/>
            <person name="Perreira-Neves A."/>
            <person name="Rosa I.A."/>
            <person name="Tasca T."/>
            <person name="Bogo M.R."/>
            <person name="de Souza W."/>
        </authorList>
    </citation>
    <scope>NUCLEOTIDE SEQUENCE [LARGE SCALE GENOMIC DNA]</scope>
    <source>
        <strain evidence="2">K</strain>
    </source>
</reference>
<organism evidence="2 3">
    <name type="scientific">Tritrichomonas foetus</name>
    <dbReference type="NCBI Taxonomy" id="1144522"/>
    <lineage>
        <taxon>Eukaryota</taxon>
        <taxon>Metamonada</taxon>
        <taxon>Parabasalia</taxon>
        <taxon>Tritrichomonadida</taxon>
        <taxon>Tritrichomonadidae</taxon>
        <taxon>Tritrichomonas</taxon>
    </lineage>
</organism>
<accession>A0A1J4K6F4</accession>
<protein>
    <recommendedName>
        <fullName evidence="4">Nucleotide-diphospho-sugar transferase domain-containing protein</fullName>
    </recommendedName>
</protein>
<dbReference type="VEuPathDB" id="TrichDB:TRFO_26997"/>
<evidence type="ECO:0008006" key="4">
    <source>
        <dbReference type="Google" id="ProtNLM"/>
    </source>
</evidence>